<feature type="domain" description="DUF1330" evidence="1">
    <location>
        <begin position="5"/>
        <end position="84"/>
    </location>
</feature>
<keyword evidence="3" id="KW-1185">Reference proteome</keyword>
<dbReference type="InterPro" id="IPR010753">
    <property type="entry name" value="DUF1330"/>
</dbReference>
<name>A0ABN1PY33_9ACTN</name>
<protein>
    <recommendedName>
        <fullName evidence="1">DUF1330 domain-containing protein</fullName>
    </recommendedName>
</protein>
<dbReference type="SUPFAM" id="SSF54909">
    <property type="entry name" value="Dimeric alpha+beta barrel"/>
    <property type="match status" value="1"/>
</dbReference>
<evidence type="ECO:0000259" key="1">
    <source>
        <dbReference type="Pfam" id="PF07045"/>
    </source>
</evidence>
<comment type="caution">
    <text evidence="2">The sequence shown here is derived from an EMBL/GenBank/DDBJ whole genome shotgun (WGS) entry which is preliminary data.</text>
</comment>
<evidence type="ECO:0000313" key="3">
    <source>
        <dbReference type="Proteomes" id="UP001501578"/>
    </source>
</evidence>
<dbReference type="Proteomes" id="UP001501578">
    <property type="component" value="Unassembled WGS sequence"/>
</dbReference>
<organism evidence="2 3">
    <name type="scientific">Nonomuraea longicatena</name>
    <dbReference type="NCBI Taxonomy" id="83682"/>
    <lineage>
        <taxon>Bacteria</taxon>
        <taxon>Bacillati</taxon>
        <taxon>Actinomycetota</taxon>
        <taxon>Actinomycetes</taxon>
        <taxon>Streptosporangiales</taxon>
        <taxon>Streptosporangiaceae</taxon>
        <taxon>Nonomuraea</taxon>
    </lineage>
</organism>
<proteinExistence type="predicted"/>
<dbReference type="Gene3D" id="3.30.70.100">
    <property type="match status" value="1"/>
</dbReference>
<evidence type="ECO:0000313" key="2">
    <source>
        <dbReference type="EMBL" id="GAA0934455.1"/>
    </source>
</evidence>
<dbReference type="RefSeq" id="WP_343951589.1">
    <property type="nucleotide sequence ID" value="NZ_BAAAHQ010000021.1"/>
</dbReference>
<gene>
    <name evidence="2" type="ORF">GCM10009560_41670</name>
</gene>
<accession>A0ABN1PY33</accession>
<dbReference type="InterPro" id="IPR011008">
    <property type="entry name" value="Dimeric_a/b-barrel"/>
</dbReference>
<sequence>MHYVVIVRTDATPDSDLGHYLANVGATLELFNGDLLAFTAPERLEGRVDYTRTAILRFPTEQAARGWYDSPQYQELADWRISTMGHPVDINLVPGLSG</sequence>
<reference evidence="2 3" key="1">
    <citation type="journal article" date="2019" name="Int. J. Syst. Evol. Microbiol.">
        <title>The Global Catalogue of Microorganisms (GCM) 10K type strain sequencing project: providing services to taxonomists for standard genome sequencing and annotation.</title>
        <authorList>
            <consortium name="The Broad Institute Genomics Platform"/>
            <consortium name="The Broad Institute Genome Sequencing Center for Infectious Disease"/>
            <person name="Wu L."/>
            <person name="Ma J."/>
        </authorList>
    </citation>
    <scope>NUCLEOTIDE SEQUENCE [LARGE SCALE GENOMIC DNA]</scope>
    <source>
        <strain evidence="2 3">JCM 11136</strain>
    </source>
</reference>
<dbReference type="Pfam" id="PF07045">
    <property type="entry name" value="DUF1330"/>
    <property type="match status" value="1"/>
</dbReference>
<dbReference type="EMBL" id="BAAAHQ010000021">
    <property type="protein sequence ID" value="GAA0934455.1"/>
    <property type="molecule type" value="Genomic_DNA"/>
</dbReference>